<evidence type="ECO:0000256" key="1">
    <source>
        <dbReference type="ARBA" id="ARBA00011738"/>
    </source>
</evidence>
<dbReference type="InterPro" id="IPR050097">
    <property type="entry name" value="Ferredoxin-NADP_redctase_2"/>
</dbReference>
<dbReference type="InterPro" id="IPR036188">
    <property type="entry name" value="FAD/NAD-bd_sf"/>
</dbReference>
<evidence type="ECO:0000256" key="5">
    <source>
        <dbReference type="ARBA" id="ARBA00023002"/>
    </source>
</evidence>
<sequence>MTSEIMDCTIIGGGPAGLYAAFYAGMRDLSARIVEDQAQLGGKLHFYPEKLIWDIGGVVPSTGYDVMNQMIEQGQTFNPEVNVNERIVKIEKLEPHLFECTSATGNKYLSKTVIVATGGGIVYPKRLPIEGIEHFEQTNLHYTIYRLDDFIDKKVAIVGGGNSAIDWANELKDKVKELHLIHRKGQFKAHEAQINELLESDIHIHTHSTVEELMPDSHDESIKAIKLKNEQTGRMETLPIDDLIVNIGFEAHDNFHQNSPLNFELIDNYYIKGTSEAQTSIEGIYAIGDIVDFNGKVRLIAGAYSDAVNAINQIRQHCYPLIQDSIVLSTFHEGLKQRRKG</sequence>
<dbReference type="RefSeq" id="WP_343756011.1">
    <property type="nucleotide sequence ID" value="NZ_BAAACW010000118.1"/>
</dbReference>
<feature type="binding site" evidence="6">
    <location>
        <position position="47"/>
    </location>
    <ligand>
        <name>FAD</name>
        <dbReference type="ChEBI" id="CHEBI:57692"/>
    </ligand>
</feature>
<dbReference type="PRINTS" id="PR00368">
    <property type="entry name" value="FADPNR"/>
</dbReference>
<evidence type="ECO:0000313" key="9">
    <source>
        <dbReference type="Proteomes" id="UP001501166"/>
    </source>
</evidence>
<dbReference type="PRINTS" id="PR00469">
    <property type="entry name" value="PNDRDTASEII"/>
</dbReference>
<dbReference type="EMBL" id="BAAACW010000118">
    <property type="protein sequence ID" value="GAA0366890.1"/>
    <property type="molecule type" value="Genomic_DNA"/>
</dbReference>
<dbReference type="HAMAP" id="MF_01685">
    <property type="entry name" value="FENR2"/>
    <property type="match status" value="1"/>
</dbReference>
<dbReference type="InterPro" id="IPR022890">
    <property type="entry name" value="Fd--NADP_Rdtase_type_2"/>
</dbReference>
<name>A0ABP3HFE9_9LACT</name>
<protein>
    <recommendedName>
        <fullName evidence="6">Ferredoxin--NADP reductase</fullName>
        <shortName evidence="6">FNR</shortName>
        <shortName evidence="6">Fd-NADP(+) reductase</shortName>
        <ecNumber evidence="6">1.18.1.2</ecNumber>
    </recommendedName>
</protein>
<keyword evidence="5 6" id="KW-0560">Oxidoreductase</keyword>
<dbReference type="Pfam" id="PF07992">
    <property type="entry name" value="Pyr_redox_2"/>
    <property type="match status" value="1"/>
</dbReference>
<evidence type="ECO:0000256" key="4">
    <source>
        <dbReference type="ARBA" id="ARBA00022857"/>
    </source>
</evidence>
<accession>A0ABP3HFE9</accession>
<dbReference type="Proteomes" id="UP001501166">
    <property type="component" value="Unassembled WGS sequence"/>
</dbReference>
<evidence type="ECO:0000256" key="2">
    <source>
        <dbReference type="ARBA" id="ARBA00022630"/>
    </source>
</evidence>
<evidence type="ECO:0000256" key="6">
    <source>
        <dbReference type="HAMAP-Rule" id="MF_01685"/>
    </source>
</evidence>
<comment type="caution">
    <text evidence="6">Lacks conserved residue(s) required for the propagation of feature annotation.</text>
</comment>
<reference evidence="9" key="1">
    <citation type="journal article" date="2019" name="Int. J. Syst. Evol. Microbiol.">
        <title>The Global Catalogue of Microorganisms (GCM) 10K type strain sequencing project: providing services to taxonomists for standard genome sequencing and annotation.</title>
        <authorList>
            <consortium name="The Broad Institute Genomics Platform"/>
            <consortium name="The Broad Institute Genome Sequencing Center for Infectious Disease"/>
            <person name="Wu L."/>
            <person name="Ma J."/>
        </authorList>
    </citation>
    <scope>NUCLEOTIDE SEQUENCE [LARGE SCALE GENOMIC DNA]</scope>
    <source>
        <strain evidence="9">JCM 12662</strain>
    </source>
</reference>
<keyword evidence="3 6" id="KW-0274">FAD</keyword>
<feature type="binding site" evidence="6">
    <location>
        <position position="330"/>
    </location>
    <ligand>
        <name>FAD</name>
        <dbReference type="ChEBI" id="CHEBI:57692"/>
    </ligand>
</feature>
<proteinExistence type="inferred from homology"/>
<dbReference type="EC" id="1.18.1.2" evidence="6"/>
<dbReference type="Gene3D" id="3.50.50.60">
    <property type="entry name" value="FAD/NAD(P)-binding domain"/>
    <property type="match status" value="2"/>
</dbReference>
<feature type="binding site" evidence="6">
    <location>
        <position position="35"/>
    </location>
    <ligand>
        <name>FAD</name>
        <dbReference type="ChEBI" id="CHEBI:57692"/>
    </ligand>
</feature>
<feature type="domain" description="FAD/NAD(P)-binding" evidence="7">
    <location>
        <begin position="6"/>
        <end position="305"/>
    </location>
</feature>
<gene>
    <name evidence="8" type="ORF">GCM10008932_18700</name>
</gene>
<evidence type="ECO:0000313" key="8">
    <source>
        <dbReference type="EMBL" id="GAA0366890.1"/>
    </source>
</evidence>
<comment type="similarity">
    <text evidence="6">Belongs to the ferredoxin--NADP reductase type 2 family.</text>
</comment>
<comment type="caution">
    <text evidence="8">The sequence shown here is derived from an EMBL/GenBank/DDBJ whole genome shotgun (WGS) entry which is preliminary data.</text>
</comment>
<keyword evidence="2 6" id="KW-0285">Flavoprotein</keyword>
<feature type="binding site" evidence="6">
    <location>
        <position position="87"/>
    </location>
    <ligand>
        <name>FAD</name>
        <dbReference type="ChEBI" id="CHEBI:57692"/>
    </ligand>
</feature>
<dbReference type="SUPFAM" id="SSF51905">
    <property type="entry name" value="FAD/NAD(P)-binding domain"/>
    <property type="match status" value="1"/>
</dbReference>
<keyword evidence="4 6" id="KW-0521">NADP</keyword>
<keyword evidence="9" id="KW-1185">Reference proteome</keyword>
<comment type="subunit">
    <text evidence="1 6">Homodimer.</text>
</comment>
<comment type="catalytic activity">
    <reaction evidence="6">
        <text>2 reduced [2Fe-2S]-[ferredoxin] + NADP(+) + H(+) = 2 oxidized [2Fe-2S]-[ferredoxin] + NADPH</text>
        <dbReference type="Rhea" id="RHEA:20125"/>
        <dbReference type="Rhea" id="RHEA-COMP:10000"/>
        <dbReference type="Rhea" id="RHEA-COMP:10001"/>
        <dbReference type="ChEBI" id="CHEBI:15378"/>
        <dbReference type="ChEBI" id="CHEBI:33737"/>
        <dbReference type="ChEBI" id="CHEBI:33738"/>
        <dbReference type="ChEBI" id="CHEBI:57783"/>
        <dbReference type="ChEBI" id="CHEBI:58349"/>
        <dbReference type="EC" id="1.18.1.2"/>
    </reaction>
</comment>
<evidence type="ECO:0000256" key="3">
    <source>
        <dbReference type="ARBA" id="ARBA00022827"/>
    </source>
</evidence>
<dbReference type="InterPro" id="IPR023753">
    <property type="entry name" value="FAD/NAD-binding_dom"/>
</dbReference>
<dbReference type="PANTHER" id="PTHR48105">
    <property type="entry name" value="THIOREDOXIN REDUCTASE 1-RELATED-RELATED"/>
    <property type="match status" value="1"/>
</dbReference>
<organism evidence="8 9">
    <name type="scientific">Alkalibacterium iburiense</name>
    <dbReference type="NCBI Taxonomy" id="290589"/>
    <lineage>
        <taxon>Bacteria</taxon>
        <taxon>Bacillati</taxon>
        <taxon>Bacillota</taxon>
        <taxon>Bacilli</taxon>
        <taxon>Lactobacillales</taxon>
        <taxon>Carnobacteriaceae</taxon>
        <taxon>Alkalibacterium</taxon>
    </lineage>
</organism>
<comment type="cofactor">
    <cofactor evidence="6">
        <name>FAD</name>
        <dbReference type="ChEBI" id="CHEBI:57692"/>
    </cofactor>
    <text evidence="6">Binds 1 FAD per subunit.</text>
</comment>
<feature type="binding site" evidence="6">
    <location>
        <position position="43"/>
    </location>
    <ligand>
        <name>FAD</name>
        <dbReference type="ChEBI" id="CHEBI:57692"/>
    </ligand>
</feature>
<feature type="binding site" evidence="6">
    <location>
        <position position="289"/>
    </location>
    <ligand>
        <name>FAD</name>
        <dbReference type="ChEBI" id="CHEBI:57692"/>
    </ligand>
</feature>
<evidence type="ECO:0000259" key="7">
    <source>
        <dbReference type="Pfam" id="PF07992"/>
    </source>
</evidence>